<keyword evidence="3" id="KW-1185">Reference proteome</keyword>
<gene>
    <name evidence="2" type="ORF">HQN87_08435</name>
</gene>
<feature type="transmembrane region" description="Helical" evidence="1">
    <location>
        <begin position="20"/>
        <end position="37"/>
    </location>
</feature>
<keyword evidence="1" id="KW-1133">Transmembrane helix</keyword>
<comment type="caution">
    <text evidence="2">The sequence shown here is derived from an EMBL/GenBank/DDBJ whole genome shotgun (WGS) entry which is preliminary data.</text>
</comment>
<reference evidence="2 3" key="1">
    <citation type="submission" date="2020-05" db="EMBL/GenBank/DDBJ databases">
        <title>Paenibacillus glebae, sp. nov., Paenibacillus humi sp. nov., Paenibacillus pedi sp. nov., Paenibacillus terrestris sp. nov. and Paenibacillus terricola sp. nov., isolated from a forest top soil sample.</title>
        <authorList>
            <person name="Qi S."/>
            <person name="Carlier A."/>
            <person name="Cnockaert M."/>
            <person name="Vandamme P."/>
        </authorList>
    </citation>
    <scope>NUCLEOTIDE SEQUENCE [LARGE SCALE GENOMIC DNA]</scope>
    <source>
        <strain evidence="2 3">LMG 29502</strain>
    </source>
</reference>
<keyword evidence="1" id="KW-0472">Membrane</keyword>
<proteinExistence type="predicted"/>
<evidence type="ECO:0000313" key="2">
    <source>
        <dbReference type="EMBL" id="NQX45357.1"/>
    </source>
</evidence>
<dbReference type="Proteomes" id="UP000711047">
    <property type="component" value="Unassembled WGS sequence"/>
</dbReference>
<dbReference type="EMBL" id="JABMKX010000004">
    <property type="protein sequence ID" value="NQX45357.1"/>
    <property type="molecule type" value="Genomic_DNA"/>
</dbReference>
<sequence>MDSNNVNNLEKLLPLADKYGLAYIVSLVLVFIVFGFIRDIRRGRWVPRELLDKAEEDRDRLQGILDKERSDFMAPTLEVLQRLKIDHAASNNAGSDEDRSG</sequence>
<dbReference type="RefSeq" id="WP_173130625.1">
    <property type="nucleotide sequence ID" value="NZ_JABMKX010000004.1"/>
</dbReference>
<protein>
    <submittedName>
        <fullName evidence="2">Uncharacterized protein</fullName>
    </submittedName>
</protein>
<evidence type="ECO:0000256" key="1">
    <source>
        <dbReference type="SAM" id="Phobius"/>
    </source>
</evidence>
<name>A0ABX2DL53_9BACL</name>
<accession>A0ABX2DL53</accession>
<keyword evidence="1" id="KW-0812">Transmembrane</keyword>
<organism evidence="2 3">
    <name type="scientific">Paenibacillus tritici</name>
    <dbReference type="NCBI Taxonomy" id="1873425"/>
    <lineage>
        <taxon>Bacteria</taxon>
        <taxon>Bacillati</taxon>
        <taxon>Bacillota</taxon>
        <taxon>Bacilli</taxon>
        <taxon>Bacillales</taxon>
        <taxon>Paenibacillaceae</taxon>
        <taxon>Paenibacillus</taxon>
    </lineage>
</organism>
<evidence type="ECO:0000313" key="3">
    <source>
        <dbReference type="Proteomes" id="UP000711047"/>
    </source>
</evidence>